<accession>A0A4R2R0Z3</accession>
<dbReference type="Proteomes" id="UP000294911">
    <property type="component" value="Unassembled WGS sequence"/>
</dbReference>
<name>A0A4R2R0Z3_9PSEU</name>
<feature type="domain" description="Rv2175c C-terminal" evidence="1">
    <location>
        <begin position="85"/>
        <end position="140"/>
    </location>
</feature>
<evidence type="ECO:0000313" key="4">
    <source>
        <dbReference type="Proteomes" id="UP000294911"/>
    </source>
</evidence>
<dbReference type="InterPro" id="IPR041098">
    <property type="entry name" value="Rv2175c_C"/>
</dbReference>
<dbReference type="Pfam" id="PF18367">
    <property type="entry name" value="Rv2175c_C"/>
    <property type="match status" value="1"/>
</dbReference>
<comment type="caution">
    <text evidence="3">The sequence shown here is derived from an EMBL/GenBank/DDBJ whole genome shotgun (WGS) entry which is preliminary data.</text>
</comment>
<keyword evidence="4" id="KW-1185">Reference proteome</keyword>
<protein>
    <submittedName>
        <fullName evidence="3">Uncharacterized protein</fullName>
    </submittedName>
</protein>
<gene>
    <name evidence="3" type="ORF">EV191_102350</name>
</gene>
<dbReference type="Pfam" id="PF21531">
    <property type="entry name" value="Rv2175c_wHTH"/>
    <property type="match status" value="1"/>
</dbReference>
<evidence type="ECO:0000313" key="3">
    <source>
        <dbReference type="EMBL" id="TCP55138.1"/>
    </source>
</evidence>
<dbReference type="AlphaFoldDB" id="A0A4R2R0Z3"/>
<dbReference type="InterPro" id="IPR048576">
    <property type="entry name" value="Rv2175c_wHTH"/>
</dbReference>
<reference evidence="3 4" key="1">
    <citation type="submission" date="2019-03" db="EMBL/GenBank/DDBJ databases">
        <title>Genomic Encyclopedia of Type Strains, Phase IV (KMG-IV): sequencing the most valuable type-strain genomes for metagenomic binning, comparative biology and taxonomic classification.</title>
        <authorList>
            <person name="Goeker M."/>
        </authorList>
    </citation>
    <scope>NUCLEOTIDE SEQUENCE [LARGE SCALE GENOMIC DNA]</scope>
    <source>
        <strain evidence="3 4">DSM 45765</strain>
    </source>
</reference>
<dbReference type="EMBL" id="SLXQ01000002">
    <property type="protein sequence ID" value="TCP55138.1"/>
    <property type="molecule type" value="Genomic_DNA"/>
</dbReference>
<organism evidence="3 4">
    <name type="scientific">Tamaricihabitans halophyticus</name>
    <dbReference type="NCBI Taxonomy" id="1262583"/>
    <lineage>
        <taxon>Bacteria</taxon>
        <taxon>Bacillati</taxon>
        <taxon>Actinomycetota</taxon>
        <taxon>Actinomycetes</taxon>
        <taxon>Pseudonocardiales</taxon>
        <taxon>Pseudonocardiaceae</taxon>
        <taxon>Tamaricihabitans</taxon>
    </lineage>
</organism>
<proteinExistence type="predicted"/>
<dbReference type="GO" id="GO:0003677">
    <property type="term" value="F:DNA binding"/>
    <property type="evidence" value="ECO:0007669"/>
    <property type="project" value="InterPro"/>
</dbReference>
<evidence type="ECO:0000259" key="1">
    <source>
        <dbReference type="Pfam" id="PF18367"/>
    </source>
</evidence>
<evidence type="ECO:0000259" key="2">
    <source>
        <dbReference type="Pfam" id="PF21531"/>
    </source>
</evidence>
<sequence length="141" mass="15136">MPALPGRGTPDWHGYGIVWGVSAIPVADDVLDADVEVLSLTEVANQLGLSANKVRQLLRESQLVAVRRDGQLYVPSSFLAEDGLVKGLAGTLTVLSDAGFDSSEMLRWLFTADDTLPGTPIEALRTNRGTEVKRRAQASAF</sequence>
<feature type="domain" description="DNA-binding protein Rv2175c wHTH" evidence="2">
    <location>
        <begin position="23"/>
        <end position="79"/>
    </location>
</feature>